<dbReference type="GO" id="GO:0015074">
    <property type="term" value="P:DNA integration"/>
    <property type="evidence" value="ECO:0007669"/>
    <property type="project" value="InterPro"/>
</dbReference>
<evidence type="ECO:0000259" key="7">
    <source>
        <dbReference type="PROSITE" id="PS50013"/>
    </source>
</evidence>
<name>A0AA88VF95_9ASTE</name>
<dbReference type="SUPFAM" id="SSF54160">
    <property type="entry name" value="Chromo domain-like"/>
    <property type="match status" value="1"/>
</dbReference>
<evidence type="ECO:0008006" key="11">
    <source>
        <dbReference type="Google" id="ProtNLM"/>
    </source>
</evidence>
<evidence type="ECO:0000256" key="5">
    <source>
        <dbReference type="ARBA" id="ARBA00022801"/>
    </source>
</evidence>
<evidence type="ECO:0000256" key="2">
    <source>
        <dbReference type="ARBA" id="ARBA00022695"/>
    </source>
</evidence>
<dbReference type="Proteomes" id="UP001188597">
    <property type="component" value="Unassembled WGS sequence"/>
</dbReference>
<evidence type="ECO:0000256" key="4">
    <source>
        <dbReference type="ARBA" id="ARBA00022759"/>
    </source>
</evidence>
<evidence type="ECO:0000256" key="3">
    <source>
        <dbReference type="ARBA" id="ARBA00022722"/>
    </source>
</evidence>
<dbReference type="PROSITE" id="PS00141">
    <property type="entry name" value="ASP_PROTEASE"/>
    <property type="match status" value="1"/>
</dbReference>
<dbReference type="GO" id="GO:0004190">
    <property type="term" value="F:aspartic-type endopeptidase activity"/>
    <property type="evidence" value="ECO:0007669"/>
    <property type="project" value="InterPro"/>
</dbReference>
<feature type="domain" description="Chromo" evidence="7">
    <location>
        <begin position="337"/>
        <end position="399"/>
    </location>
</feature>
<dbReference type="PROSITE" id="PS50013">
    <property type="entry name" value="CHROMO_2"/>
    <property type="match status" value="1"/>
</dbReference>
<dbReference type="Gene3D" id="3.30.420.10">
    <property type="entry name" value="Ribonuclease H-like superfamily/Ribonuclease H"/>
    <property type="match status" value="1"/>
</dbReference>
<keyword evidence="2" id="KW-0548">Nucleotidyltransferase</keyword>
<dbReference type="SUPFAM" id="SSF53098">
    <property type="entry name" value="Ribonuclease H-like"/>
    <property type="match status" value="1"/>
</dbReference>
<proteinExistence type="predicted"/>
<dbReference type="GO" id="GO:0004519">
    <property type="term" value="F:endonuclease activity"/>
    <property type="evidence" value="ECO:0007669"/>
    <property type="project" value="UniProtKB-KW"/>
</dbReference>
<gene>
    <name evidence="9" type="ORF">RJ639_016555</name>
</gene>
<dbReference type="Pfam" id="PF13650">
    <property type="entry name" value="Asp_protease_2"/>
    <property type="match status" value="1"/>
</dbReference>
<keyword evidence="3" id="KW-0540">Nuclease</keyword>
<reference evidence="9" key="1">
    <citation type="submission" date="2022-12" db="EMBL/GenBank/DDBJ databases">
        <title>Draft genome assemblies for two species of Escallonia (Escalloniales).</title>
        <authorList>
            <person name="Chanderbali A."/>
            <person name="Dervinis C."/>
            <person name="Anghel I."/>
            <person name="Soltis D."/>
            <person name="Soltis P."/>
            <person name="Zapata F."/>
        </authorList>
    </citation>
    <scope>NUCLEOTIDE SEQUENCE</scope>
    <source>
        <strain evidence="9">UCBG64.0493</strain>
        <tissue evidence="9">Leaf</tissue>
    </source>
</reference>
<keyword evidence="1" id="KW-0808">Transferase</keyword>
<accession>A0AA88VF95</accession>
<keyword evidence="6" id="KW-0695">RNA-directed DNA polymerase</keyword>
<dbReference type="AlphaFoldDB" id="A0AA88VF95"/>
<sequence>MGKNPRTRRQGKKDVHGKGLTYVDIKVNGKAIRAMVDTGATHNYISSTEVERAGSTNSVADTLSRRAELDQGALMAMNAIVRADSRVAINIEKKIMNALTKDPVAQQLLKLVESGKTRQFWQEDGLLMTKGRWRDMVEHKKNAGLLQPLPVPKRPWESVSLDFITGLPKVEDLGIILVVVDRFNKYASFITTPKYCLPQDTAQLFFKYVVKYWGMPQDIVSDRDSCFTGNFGTELFKLFGSQLSMSSNYHPESDGQTELFNSMLEEYLCHFKYEGPLTILKKIGKMAYKVDPPYWWSHQLHSVFHVNMLKAFYEETADPSGGQIRRPGLKPKAAGKRVVESILNDRVITTSHKRHQEYLVKWQGYTEEENTWERAADLLAYNDKIEAYHMQKLTRRQQL</sequence>
<evidence type="ECO:0000313" key="9">
    <source>
        <dbReference type="EMBL" id="KAK3005988.1"/>
    </source>
</evidence>
<dbReference type="InterPro" id="IPR056924">
    <property type="entry name" value="SH3_Tf2-1"/>
</dbReference>
<dbReference type="PANTHER" id="PTHR35046:SF18">
    <property type="entry name" value="RNA-DIRECTED DNA POLYMERASE"/>
    <property type="match status" value="1"/>
</dbReference>
<dbReference type="InterPro" id="IPR000953">
    <property type="entry name" value="Chromo/chromo_shadow_dom"/>
</dbReference>
<dbReference type="GO" id="GO:0006508">
    <property type="term" value="P:proteolysis"/>
    <property type="evidence" value="ECO:0007669"/>
    <property type="project" value="InterPro"/>
</dbReference>
<dbReference type="SMART" id="SM00298">
    <property type="entry name" value="CHROMO"/>
    <property type="match status" value="1"/>
</dbReference>
<dbReference type="InterPro" id="IPR023780">
    <property type="entry name" value="Chromo_domain"/>
</dbReference>
<dbReference type="CDD" id="cd00024">
    <property type="entry name" value="CD_CSD"/>
    <property type="match status" value="1"/>
</dbReference>
<dbReference type="Gene3D" id="2.40.70.10">
    <property type="entry name" value="Acid Proteases"/>
    <property type="match status" value="1"/>
</dbReference>
<dbReference type="Gene3D" id="2.40.50.40">
    <property type="match status" value="1"/>
</dbReference>
<dbReference type="SUPFAM" id="SSF50630">
    <property type="entry name" value="Acid proteases"/>
    <property type="match status" value="1"/>
</dbReference>
<evidence type="ECO:0000259" key="8">
    <source>
        <dbReference type="PROSITE" id="PS50994"/>
    </source>
</evidence>
<dbReference type="InterPro" id="IPR036397">
    <property type="entry name" value="RNaseH_sf"/>
</dbReference>
<keyword evidence="10" id="KW-1185">Reference proteome</keyword>
<dbReference type="GO" id="GO:0003676">
    <property type="term" value="F:nucleic acid binding"/>
    <property type="evidence" value="ECO:0007669"/>
    <property type="project" value="InterPro"/>
</dbReference>
<keyword evidence="4" id="KW-0255">Endonuclease</keyword>
<comment type="caution">
    <text evidence="9">The sequence shown here is derived from an EMBL/GenBank/DDBJ whole genome shotgun (WGS) entry which is preliminary data.</text>
</comment>
<protein>
    <recommendedName>
        <fullName evidence="11">Reverse transcriptase</fullName>
    </recommendedName>
</protein>
<dbReference type="PROSITE" id="PS50994">
    <property type="entry name" value="INTEGRASE"/>
    <property type="match status" value="1"/>
</dbReference>
<keyword evidence="5" id="KW-0378">Hydrolase</keyword>
<dbReference type="CDD" id="cd00303">
    <property type="entry name" value="retropepsin_like"/>
    <property type="match status" value="1"/>
</dbReference>
<dbReference type="GO" id="GO:0003964">
    <property type="term" value="F:RNA-directed DNA polymerase activity"/>
    <property type="evidence" value="ECO:0007669"/>
    <property type="project" value="UniProtKB-KW"/>
</dbReference>
<dbReference type="EMBL" id="JAVXUP010002054">
    <property type="protein sequence ID" value="KAK3005988.1"/>
    <property type="molecule type" value="Genomic_DNA"/>
</dbReference>
<feature type="domain" description="Integrase catalytic" evidence="8">
    <location>
        <begin position="151"/>
        <end position="268"/>
    </location>
</feature>
<dbReference type="Pfam" id="PF00385">
    <property type="entry name" value="Chromo"/>
    <property type="match status" value="1"/>
</dbReference>
<evidence type="ECO:0000313" key="10">
    <source>
        <dbReference type="Proteomes" id="UP001188597"/>
    </source>
</evidence>
<dbReference type="InterPro" id="IPR016197">
    <property type="entry name" value="Chromo-like_dom_sf"/>
</dbReference>
<evidence type="ECO:0000256" key="1">
    <source>
        <dbReference type="ARBA" id="ARBA00022679"/>
    </source>
</evidence>
<organism evidence="9 10">
    <name type="scientific">Escallonia herrerae</name>
    <dbReference type="NCBI Taxonomy" id="1293975"/>
    <lineage>
        <taxon>Eukaryota</taxon>
        <taxon>Viridiplantae</taxon>
        <taxon>Streptophyta</taxon>
        <taxon>Embryophyta</taxon>
        <taxon>Tracheophyta</taxon>
        <taxon>Spermatophyta</taxon>
        <taxon>Magnoliopsida</taxon>
        <taxon>eudicotyledons</taxon>
        <taxon>Gunneridae</taxon>
        <taxon>Pentapetalae</taxon>
        <taxon>asterids</taxon>
        <taxon>campanulids</taxon>
        <taxon>Escalloniales</taxon>
        <taxon>Escalloniaceae</taxon>
        <taxon>Escallonia</taxon>
    </lineage>
</organism>
<dbReference type="PANTHER" id="PTHR35046">
    <property type="entry name" value="ZINC KNUCKLE (CCHC-TYPE) FAMILY PROTEIN"/>
    <property type="match status" value="1"/>
</dbReference>
<dbReference type="InterPro" id="IPR021109">
    <property type="entry name" value="Peptidase_aspartic_dom_sf"/>
</dbReference>
<dbReference type="InterPro" id="IPR001584">
    <property type="entry name" value="Integrase_cat-core"/>
</dbReference>
<dbReference type="Pfam" id="PF24626">
    <property type="entry name" value="SH3_Tf2-1"/>
    <property type="match status" value="1"/>
</dbReference>
<dbReference type="InterPro" id="IPR001969">
    <property type="entry name" value="Aspartic_peptidase_AS"/>
</dbReference>
<evidence type="ECO:0000256" key="6">
    <source>
        <dbReference type="ARBA" id="ARBA00022918"/>
    </source>
</evidence>
<dbReference type="InterPro" id="IPR012337">
    <property type="entry name" value="RNaseH-like_sf"/>
</dbReference>